<gene>
    <name evidence="7" type="ORF">FSB75_09035</name>
</gene>
<dbReference type="AlphaFoldDB" id="A0A5B8UIT9"/>
<evidence type="ECO:0000256" key="6">
    <source>
        <dbReference type="SAM" id="MobiDB-lite"/>
    </source>
</evidence>
<evidence type="ECO:0000256" key="2">
    <source>
        <dbReference type="ARBA" id="ARBA00022618"/>
    </source>
</evidence>
<accession>A0A5B8UIT9</accession>
<dbReference type="GO" id="GO:0090529">
    <property type="term" value="P:cell septum assembly"/>
    <property type="evidence" value="ECO:0007669"/>
    <property type="project" value="InterPro"/>
</dbReference>
<proteinExistence type="predicted"/>
<reference evidence="7 8" key="1">
    <citation type="journal article" date="2015" name="Int. J. Syst. Evol. Microbiol.">
        <title>Flavisolibacter ginsenosidimutans sp. nov., with ginsenoside-converting activity isolated from soil used for cultivating ginseng.</title>
        <authorList>
            <person name="Zhao Y."/>
            <person name="Liu Q."/>
            <person name="Kang M.S."/>
            <person name="Jin F."/>
            <person name="Yu H."/>
            <person name="Im W.T."/>
        </authorList>
    </citation>
    <scope>NUCLEOTIDE SEQUENCE [LARGE SCALE GENOMIC DNA]</scope>
    <source>
        <strain evidence="7 8">Gsoil 636</strain>
    </source>
</reference>
<keyword evidence="4" id="KW-0472">Membrane</keyword>
<dbReference type="Proteomes" id="UP000321204">
    <property type="component" value="Chromosome"/>
</dbReference>
<keyword evidence="3" id="KW-0812">Transmembrane</keyword>
<organism evidence="7 8">
    <name type="scientific">Flavisolibacter ginsenosidimutans</name>
    <dbReference type="NCBI Taxonomy" id="661481"/>
    <lineage>
        <taxon>Bacteria</taxon>
        <taxon>Pseudomonadati</taxon>
        <taxon>Bacteroidota</taxon>
        <taxon>Chitinophagia</taxon>
        <taxon>Chitinophagales</taxon>
        <taxon>Chitinophagaceae</taxon>
        <taxon>Flavisolibacter</taxon>
    </lineage>
</organism>
<dbReference type="RefSeq" id="WP_146785908.1">
    <property type="nucleotide sequence ID" value="NZ_BAABIO010000001.1"/>
</dbReference>
<keyword evidence="1" id="KW-1003">Cell membrane</keyword>
<evidence type="ECO:0000256" key="3">
    <source>
        <dbReference type="ARBA" id="ARBA00022692"/>
    </source>
</evidence>
<keyword evidence="2" id="KW-0132">Cell division</keyword>
<dbReference type="PANTHER" id="PTHR35851:SF1">
    <property type="entry name" value="CELL DIVISION PROTEIN FTSQ"/>
    <property type="match status" value="1"/>
</dbReference>
<feature type="compositionally biased region" description="Low complexity" evidence="6">
    <location>
        <begin position="305"/>
        <end position="322"/>
    </location>
</feature>
<dbReference type="Gene3D" id="3.10.20.310">
    <property type="entry name" value="membrane protein fhac"/>
    <property type="match status" value="1"/>
</dbReference>
<dbReference type="OrthoDB" id="1466667at2"/>
<feature type="compositionally biased region" description="Basic residues" evidence="6">
    <location>
        <begin position="346"/>
        <end position="356"/>
    </location>
</feature>
<evidence type="ECO:0000256" key="5">
    <source>
        <dbReference type="ARBA" id="ARBA00023306"/>
    </source>
</evidence>
<keyword evidence="4" id="KW-1133">Transmembrane helix</keyword>
<dbReference type="InterPro" id="IPR026579">
    <property type="entry name" value="FtsQ"/>
</dbReference>
<dbReference type="EMBL" id="CP042433">
    <property type="protein sequence ID" value="QEC56030.1"/>
    <property type="molecule type" value="Genomic_DNA"/>
</dbReference>
<keyword evidence="8" id="KW-1185">Reference proteome</keyword>
<protein>
    <recommendedName>
        <fullName evidence="9">Cell division protein FtsQ</fullName>
    </recommendedName>
</protein>
<dbReference type="KEGG" id="fgg:FSB75_09035"/>
<evidence type="ECO:0008006" key="9">
    <source>
        <dbReference type="Google" id="ProtNLM"/>
    </source>
</evidence>
<keyword evidence="5" id="KW-0131">Cell cycle</keyword>
<evidence type="ECO:0000256" key="1">
    <source>
        <dbReference type="ARBA" id="ARBA00022475"/>
    </source>
</evidence>
<evidence type="ECO:0000256" key="4">
    <source>
        <dbReference type="ARBA" id="ARBA00022989"/>
    </source>
</evidence>
<name>A0A5B8UIT9_9BACT</name>
<feature type="region of interest" description="Disordered" evidence="6">
    <location>
        <begin position="279"/>
        <end position="370"/>
    </location>
</feature>
<evidence type="ECO:0000313" key="8">
    <source>
        <dbReference type="Proteomes" id="UP000321204"/>
    </source>
</evidence>
<evidence type="ECO:0000313" key="7">
    <source>
        <dbReference type="EMBL" id="QEC56030.1"/>
    </source>
</evidence>
<sequence>MKFKRPIYRILFFAAWIAVLGGIATLVIAANGKTKSRTCKGVTVSINGDGETLYVQKGDVLKTIEHTAKGPVVNKHFGDLNLGALERTLEANPWIRDAEIYLDTKDVLHVSVWERQPIARVFNTAGASFYIDSSGFQLPLLETYSVRLPVVTGFTSDKRFNAKDSITLRGLKDVVAAIVKDSFWNAQIGQIDITPERKFELVPVIGSHIIKLGYGEDVEKKLNNLMIFYKQVLPKAGLAKYSTLDVQFEGQVVAVRKGPTSVVDSIQLQKNIEELMKRKAAEEEPDDALPAIPWVKAQPTTINDSLTEPPLEPTTTENNPSTADRPGQQKSNPAKNQIQKPSPQKPPKKPIKKQTLKPKAVMPAKSRNEY</sequence>
<dbReference type="PANTHER" id="PTHR35851">
    <property type="entry name" value="CELL DIVISION PROTEIN FTSQ"/>
    <property type="match status" value="1"/>
</dbReference>